<evidence type="ECO:0000313" key="2">
    <source>
        <dbReference type="EMBL" id="CAA9412505.1"/>
    </source>
</evidence>
<sequence>DHDRPQADALDGREPGRHRHHGRRAVGVRVVARLRRGVRRPGHRRARRRRPVRRRPGRRLRGRRGLPLVLPRRQLAGARPRQPRRRRHLQRLRAQRHRPARRTAGGRRLVGQVDHQDRRLRRHQPRRLRL</sequence>
<feature type="compositionally biased region" description="Low complexity" evidence="1">
    <location>
        <begin position="65"/>
        <end position="80"/>
    </location>
</feature>
<feature type="non-terminal residue" evidence="2">
    <location>
        <position position="1"/>
    </location>
</feature>
<dbReference type="EMBL" id="CADCUP010000194">
    <property type="protein sequence ID" value="CAA9412505.1"/>
    <property type="molecule type" value="Genomic_DNA"/>
</dbReference>
<reference evidence="2" key="1">
    <citation type="submission" date="2020-02" db="EMBL/GenBank/DDBJ databases">
        <authorList>
            <person name="Meier V. D."/>
        </authorList>
    </citation>
    <scope>NUCLEOTIDE SEQUENCE</scope>
    <source>
        <strain evidence="2">AVDCRST_MAG06</strain>
    </source>
</reference>
<feature type="region of interest" description="Disordered" evidence="1">
    <location>
        <begin position="1"/>
        <end position="107"/>
    </location>
</feature>
<feature type="compositionally biased region" description="Basic residues" evidence="1">
    <location>
        <begin position="16"/>
        <end position="64"/>
    </location>
</feature>
<proteinExistence type="predicted"/>
<feature type="compositionally biased region" description="Basic residues" evidence="1">
    <location>
        <begin position="81"/>
        <end position="105"/>
    </location>
</feature>
<feature type="compositionally biased region" description="Basic and acidic residues" evidence="1">
    <location>
        <begin position="1"/>
        <end position="15"/>
    </location>
</feature>
<organism evidence="2">
    <name type="scientific">uncultured Nocardioides sp</name>
    <dbReference type="NCBI Taxonomy" id="198441"/>
    <lineage>
        <taxon>Bacteria</taxon>
        <taxon>Bacillati</taxon>
        <taxon>Actinomycetota</taxon>
        <taxon>Actinomycetes</taxon>
        <taxon>Propionibacteriales</taxon>
        <taxon>Nocardioidaceae</taxon>
        <taxon>Nocardioides</taxon>
        <taxon>environmental samples</taxon>
    </lineage>
</organism>
<protein>
    <submittedName>
        <fullName evidence="2">Uncharacterized protein</fullName>
    </submittedName>
</protein>
<evidence type="ECO:0000256" key="1">
    <source>
        <dbReference type="SAM" id="MobiDB-lite"/>
    </source>
</evidence>
<name>A0A6J4PJ96_9ACTN</name>
<dbReference type="AlphaFoldDB" id="A0A6J4PJ96"/>
<feature type="non-terminal residue" evidence="2">
    <location>
        <position position="130"/>
    </location>
</feature>
<accession>A0A6J4PJ96</accession>
<gene>
    <name evidence="2" type="ORF">AVDCRST_MAG06-2883</name>
</gene>